<comment type="caution">
    <text evidence="2">The sequence shown here is derived from an EMBL/GenBank/DDBJ whole genome shotgun (WGS) entry which is preliminary data.</text>
</comment>
<evidence type="ECO:0000313" key="3">
    <source>
        <dbReference type="Proteomes" id="UP000466535"/>
    </source>
</evidence>
<feature type="region of interest" description="Disordered" evidence="1">
    <location>
        <begin position="1"/>
        <end position="60"/>
    </location>
</feature>
<dbReference type="EMBL" id="WUUT01000007">
    <property type="protein sequence ID" value="MXR53036.1"/>
    <property type="molecule type" value="Genomic_DNA"/>
</dbReference>
<dbReference type="Proteomes" id="UP000466535">
    <property type="component" value="Unassembled WGS sequence"/>
</dbReference>
<gene>
    <name evidence="2" type="ORF">GRX03_15670</name>
</gene>
<dbReference type="InterPro" id="IPR058276">
    <property type="entry name" value="DUF7970"/>
</dbReference>
<name>A0A6B0T9W5_9EURY</name>
<reference evidence="2 3" key="1">
    <citation type="submission" date="2019-12" db="EMBL/GenBank/DDBJ databases">
        <title>Isolation and characterization of three novel carbon monoxide-oxidizing members of Halobacteria from salione crusts and soils.</title>
        <authorList>
            <person name="Myers M.R."/>
            <person name="King G.M."/>
        </authorList>
    </citation>
    <scope>NUCLEOTIDE SEQUENCE [LARGE SCALE GENOMIC DNA]</scope>
    <source>
        <strain evidence="2 3">WSH3</strain>
    </source>
</reference>
<proteinExistence type="predicted"/>
<keyword evidence="3" id="KW-1185">Reference proteome</keyword>
<dbReference type="AlphaFoldDB" id="A0A6B0T9W5"/>
<dbReference type="RefSeq" id="WP_159765269.1">
    <property type="nucleotide sequence ID" value="NZ_WUUT01000007.1"/>
</dbReference>
<feature type="compositionally biased region" description="Acidic residues" evidence="1">
    <location>
        <begin position="9"/>
        <end position="22"/>
    </location>
</feature>
<sequence length="134" mass="14959">MTGFKSGASDDDPLAADDETTEESQRERATGRAQSTPAEEESSDIESSTEQTSEARREGLPWIYSRNSITDGRAKTVQLHLQESTLTREREARTEVPIDETVNKADLREAAYLVGLQHLDEVGSVLREWGYDLD</sequence>
<accession>A0A6B0T9W5</accession>
<dbReference type="OrthoDB" id="205962at2157"/>
<evidence type="ECO:0000256" key="1">
    <source>
        <dbReference type="SAM" id="MobiDB-lite"/>
    </source>
</evidence>
<dbReference type="Pfam" id="PF25925">
    <property type="entry name" value="DUF7970"/>
    <property type="match status" value="1"/>
</dbReference>
<evidence type="ECO:0000313" key="2">
    <source>
        <dbReference type="EMBL" id="MXR53036.1"/>
    </source>
</evidence>
<organism evidence="2 3">
    <name type="scientific">Halovenus carboxidivorans</name>
    <dbReference type="NCBI Taxonomy" id="2692199"/>
    <lineage>
        <taxon>Archaea</taxon>
        <taxon>Methanobacteriati</taxon>
        <taxon>Methanobacteriota</taxon>
        <taxon>Stenosarchaea group</taxon>
        <taxon>Halobacteria</taxon>
        <taxon>Halobacteriales</taxon>
        <taxon>Haloarculaceae</taxon>
        <taxon>Halovenus</taxon>
    </lineage>
</organism>
<protein>
    <submittedName>
        <fullName evidence="2">Uncharacterized protein</fullName>
    </submittedName>
</protein>